<gene>
    <name evidence="10" type="ORF">PSON_ATCC_30995.1.T0110122</name>
</gene>
<keyword evidence="4" id="KW-0966">Cell projection</keyword>
<feature type="region of interest" description="Disordered" evidence="8">
    <location>
        <begin position="432"/>
        <end position="457"/>
    </location>
</feature>
<evidence type="ECO:0000256" key="6">
    <source>
        <dbReference type="ARBA" id="ARBA00033773"/>
    </source>
</evidence>
<dbReference type="GO" id="GO:0005929">
    <property type="term" value="C:cilium"/>
    <property type="evidence" value="ECO:0007669"/>
    <property type="project" value="UniProtKB-SubCell"/>
</dbReference>
<evidence type="ECO:0000256" key="4">
    <source>
        <dbReference type="ARBA" id="ARBA00023273"/>
    </source>
</evidence>
<dbReference type="Proteomes" id="UP000692954">
    <property type="component" value="Unassembled WGS sequence"/>
</dbReference>
<keyword evidence="2 7" id="KW-0175">Coiled coil</keyword>
<evidence type="ECO:0000313" key="10">
    <source>
        <dbReference type="EMBL" id="CAD8057302.1"/>
    </source>
</evidence>
<comment type="subcellular location">
    <subcellularLocation>
        <location evidence="1">Cell projection</location>
        <location evidence="1">Cilium</location>
    </subcellularLocation>
</comment>
<dbReference type="InterPro" id="IPR043597">
    <property type="entry name" value="TPH_dom"/>
</dbReference>
<evidence type="ECO:0000256" key="2">
    <source>
        <dbReference type="ARBA" id="ARBA00023054"/>
    </source>
</evidence>
<accession>A0A8S1KVD9</accession>
<dbReference type="Pfam" id="PF13868">
    <property type="entry name" value="TPH"/>
    <property type="match status" value="1"/>
</dbReference>
<dbReference type="PANTHER" id="PTHR31183">
    <property type="entry name" value="TRICHOPLEIN KERATIN FILAMENT-BINDING PROTEIN FAMILY MEMBER"/>
    <property type="match status" value="1"/>
</dbReference>
<protein>
    <recommendedName>
        <fullName evidence="6">Cilia- and flagella-associated protein 53</fullName>
    </recommendedName>
</protein>
<comment type="similarity">
    <text evidence="5">Belongs to the CFAP53 family.</text>
</comment>
<evidence type="ECO:0000256" key="3">
    <source>
        <dbReference type="ARBA" id="ARBA00023069"/>
    </source>
</evidence>
<evidence type="ECO:0000256" key="5">
    <source>
        <dbReference type="ARBA" id="ARBA00033747"/>
    </source>
</evidence>
<evidence type="ECO:0000256" key="8">
    <source>
        <dbReference type="SAM" id="MobiDB-lite"/>
    </source>
</evidence>
<feature type="coiled-coil region" evidence="7">
    <location>
        <begin position="189"/>
        <end position="317"/>
    </location>
</feature>
<dbReference type="PANTHER" id="PTHR31183:SF1">
    <property type="entry name" value="CILIA- AND FLAGELLA-ASSOCIATED PROTEIN 53"/>
    <property type="match status" value="1"/>
</dbReference>
<evidence type="ECO:0000256" key="7">
    <source>
        <dbReference type="SAM" id="Coils"/>
    </source>
</evidence>
<evidence type="ECO:0000256" key="1">
    <source>
        <dbReference type="ARBA" id="ARBA00004138"/>
    </source>
</evidence>
<keyword evidence="3" id="KW-0969">Cilium</keyword>
<proteinExistence type="inferred from homology"/>
<dbReference type="OrthoDB" id="307306at2759"/>
<evidence type="ECO:0000313" key="11">
    <source>
        <dbReference type="Proteomes" id="UP000692954"/>
    </source>
</evidence>
<evidence type="ECO:0000259" key="9">
    <source>
        <dbReference type="Pfam" id="PF13868"/>
    </source>
</evidence>
<comment type="caution">
    <text evidence="10">The sequence shown here is derived from an EMBL/GenBank/DDBJ whole genome shotgun (WGS) entry which is preliminary data.</text>
</comment>
<sequence>MIQSSTRNRSEQLIYQRRQQEQQVGKLNTKLRQEHYEKTFAAWENKGKDVANLQYTKNRLQQIRSEAEANKNQRRERLALLLNAEHEQYQQEIKAMVETPEQVKERMMKEVAELKQRKEVERAKQAEAAYNRRFRDNADELRMVNQQFNELQTVAYRNMQMMEKQKMLEDQYDEEMIYAELYRREILKKERLEREKELEQKVKVDERNKVLALQTKMNETKQQKTKEEIEWEKQMLKEEWKREEERHKQRENQYMNYKKEINQEIALNNEQQKEFKKQIKYQEKIEDKEMIQQVLAREEAISKMEQAEKQRQKEETRKFLLNFKNRTNEYSMNDQLKERLINEENARQWETKEAKWKAEDDARVKLMYEVYAQRAENVEIKKKIIEDEKNVKQQDKIELQRQMELYQKDVEEKQRIEQEKIMYTKHNLINQMDEKKQRQQLLRDKKQQEEEALRKQKEEYDKKIELEKAKGRALLDELRKQRPY</sequence>
<dbReference type="AlphaFoldDB" id="A0A8S1KVD9"/>
<feature type="coiled-coil region" evidence="7">
    <location>
        <begin position="50"/>
        <end position="124"/>
    </location>
</feature>
<reference evidence="10" key="1">
    <citation type="submission" date="2021-01" db="EMBL/GenBank/DDBJ databases">
        <authorList>
            <consortium name="Genoscope - CEA"/>
            <person name="William W."/>
        </authorList>
    </citation>
    <scope>NUCLEOTIDE SEQUENCE</scope>
</reference>
<dbReference type="EMBL" id="CAJJDN010000011">
    <property type="protein sequence ID" value="CAD8057302.1"/>
    <property type="molecule type" value="Genomic_DNA"/>
</dbReference>
<feature type="domain" description="Trichohyalin-plectin-homology" evidence="9">
    <location>
        <begin position="135"/>
        <end position="480"/>
    </location>
</feature>
<organism evidence="10 11">
    <name type="scientific">Paramecium sonneborni</name>
    <dbReference type="NCBI Taxonomy" id="65129"/>
    <lineage>
        <taxon>Eukaryota</taxon>
        <taxon>Sar</taxon>
        <taxon>Alveolata</taxon>
        <taxon>Ciliophora</taxon>
        <taxon>Intramacronucleata</taxon>
        <taxon>Oligohymenophorea</taxon>
        <taxon>Peniculida</taxon>
        <taxon>Parameciidae</taxon>
        <taxon>Paramecium</taxon>
    </lineage>
</organism>
<keyword evidence="11" id="KW-1185">Reference proteome</keyword>
<dbReference type="InterPro" id="IPR043596">
    <property type="entry name" value="CFAP53/TCHP"/>
</dbReference>
<name>A0A8S1KVD9_9CILI</name>